<dbReference type="GO" id="GO:0005737">
    <property type="term" value="C:cytoplasm"/>
    <property type="evidence" value="ECO:0007669"/>
    <property type="project" value="TreeGrafter"/>
</dbReference>
<dbReference type="SUPFAM" id="SSF52058">
    <property type="entry name" value="L domain-like"/>
    <property type="match status" value="1"/>
</dbReference>
<proteinExistence type="predicted"/>
<comment type="caution">
    <text evidence="4">The sequence shown here is derived from an EMBL/GenBank/DDBJ whole genome shotgun (WGS) entry which is preliminary data.</text>
</comment>
<keyword evidence="1" id="KW-0433">Leucine-rich repeat</keyword>
<dbReference type="InterPro" id="IPR001611">
    <property type="entry name" value="Leu-rich_rpt"/>
</dbReference>
<keyword evidence="5" id="KW-1185">Reference proteome</keyword>
<dbReference type="InterPro" id="IPR003591">
    <property type="entry name" value="Leu-rich_rpt_typical-subtyp"/>
</dbReference>
<evidence type="ECO:0000256" key="2">
    <source>
        <dbReference type="ARBA" id="ARBA00022737"/>
    </source>
</evidence>
<dbReference type="AlphaFoldDB" id="A0A4C1UBL0"/>
<name>A0A4C1UBL0_EUMVA</name>
<gene>
    <name evidence="4" type="primary">lrrc58</name>
    <name evidence="4" type="ORF">EVAR_12787_1</name>
</gene>
<dbReference type="Proteomes" id="UP000299102">
    <property type="component" value="Unassembled WGS sequence"/>
</dbReference>
<protein>
    <submittedName>
        <fullName evidence="4">Leucine-rich repeat-containing protein 58</fullName>
    </submittedName>
</protein>
<dbReference type="STRING" id="151549.A0A4C1UBL0"/>
<dbReference type="InterPro" id="IPR032675">
    <property type="entry name" value="LRR_dom_sf"/>
</dbReference>
<feature type="domain" description="Disease resistance R13L4/SHOC-2-like LRR" evidence="3">
    <location>
        <begin position="36"/>
        <end position="118"/>
    </location>
</feature>
<dbReference type="InterPro" id="IPR050216">
    <property type="entry name" value="LRR_domain-containing"/>
</dbReference>
<dbReference type="PROSITE" id="PS51450">
    <property type="entry name" value="LRR"/>
    <property type="match status" value="1"/>
</dbReference>
<evidence type="ECO:0000313" key="4">
    <source>
        <dbReference type="EMBL" id="GBP23507.1"/>
    </source>
</evidence>
<dbReference type="Gene3D" id="3.80.10.10">
    <property type="entry name" value="Ribonuclease Inhibitor"/>
    <property type="match status" value="1"/>
</dbReference>
<evidence type="ECO:0000313" key="5">
    <source>
        <dbReference type="Proteomes" id="UP000299102"/>
    </source>
</evidence>
<keyword evidence="2" id="KW-0677">Repeat</keyword>
<dbReference type="InterPro" id="IPR055414">
    <property type="entry name" value="LRR_R13L4/SHOC2-like"/>
</dbReference>
<reference evidence="4 5" key="1">
    <citation type="journal article" date="2019" name="Commun. Biol.">
        <title>The bagworm genome reveals a unique fibroin gene that provides high tensile strength.</title>
        <authorList>
            <person name="Kono N."/>
            <person name="Nakamura H."/>
            <person name="Ohtoshi R."/>
            <person name="Tomita M."/>
            <person name="Numata K."/>
            <person name="Arakawa K."/>
        </authorList>
    </citation>
    <scope>NUCLEOTIDE SEQUENCE [LARGE SCALE GENOMIC DNA]</scope>
</reference>
<dbReference type="PANTHER" id="PTHR48051">
    <property type="match status" value="1"/>
</dbReference>
<sequence>MGVAKKYSSVFSQNWRGKTIAPIAPSAVFALAASALGGNNISEVPESLGHLSSLQALILSDNRIEQLPANVAKLDQLRSLLLHKNRLKTLPTQIIKLKCLTELSLRDNPLVVRFVRDMTLQPGSLRELAARTVKLHEIPAGPCDVPYSLIKYLNSAQCCVNNKCKGVFFDNRVEHIKFVDFCGKYRIPLLQYLCSSKCITGSWESRETDSTNAHPHMMRKVLLG</sequence>
<dbReference type="PANTHER" id="PTHR48051:SF54">
    <property type="entry name" value="LEUCINE-RICH REPEAT-CONTAINING PROTEIN"/>
    <property type="match status" value="1"/>
</dbReference>
<evidence type="ECO:0000256" key="1">
    <source>
        <dbReference type="ARBA" id="ARBA00022614"/>
    </source>
</evidence>
<dbReference type="SMART" id="SM00369">
    <property type="entry name" value="LRR_TYP"/>
    <property type="match status" value="2"/>
</dbReference>
<accession>A0A4C1UBL0</accession>
<evidence type="ECO:0000259" key="3">
    <source>
        <dbReference type="Pfam" id="PF23598"/>
    </source>
</evidence>
<dbReference type="OrthoDB" id="1053178at2759"/>
<dbReference type="Pfam" id="PF23598">
    <property type="entry name" value="LRR_14"/>
    <property type="match status" value="1"/>
</dbReference>
<dbReference type="EMBL" id="BGZK01000151">
    <property type="protein sequence ID" value="GBP23507.1"/>
    <property type="molecule type" value="Genomic_DNA"/>
</dbReference>
<organism evidence="4 5">
    <name type="scientific">Eumeta variegata</name>
    <name type="common">Bagworm moth</name>
    <name type="synonym">Eumeta japonica</name>
    <dbReference type="NCBI Taxonomy" id="151549"/>
    <lineage>
        <taxon>Eukaryota</taxon>
        <taxon>Metazoa</taxon>
        <taxon>Ecdysozoa</taxon>
        <taxon>Arthropoda</taxon>
        <taxon>Hexapoda</taxon>
        <taxon>Insecta</taxon>
        <taxon>Pterygota</taxon>
        <taxon>Neoptera</taxon>
        <taxon>Endopterygota</taxon>
        <taxon>Lepidoptera</taxon>
        <taxon>Glossata</taxon>
        <taxon>Ditrysia</taxon>
        <taxon>Tineoidea</taxon>
        <taxon>Psychidae</taxon>
        <taxon>Oiketicinae</taxon>
        <taxon>Eumeta</taxon>
    </lineage>
</organism>